<dbReference type="Proteomes" id="UP000306236">
    <property type="component" value="Unassembled WGS sequence"/>
</dbReference>
<protein>
    <submittedName>
        <fullName evidence="4">HAD family hydrolase</fullName>
    </submittedName>
</protein>
<evidence type="ECO:0000256" key="2">
    <source>
        <dbReference type="ARBA" id="ARBA00022801"/>
    </source>
</evidence>
<dbReference type="NCBIfam" id="TIGR01490">
    <property type="entry name" value="HAD-SF-IB-hyp1"/>
    <property type="match status" value="1"/>
</dbReference>
<dbReference type="InterPro" id="IPR006385">
    <property type="entry name" value="HAD_hydro_SerB1"/>
</dbReference>
<comment type="caution">
    <text evidence="4">The sequence shown here is derived from an EMBL/GenBank/DDBJ whole genome shotgun (WGS) entry which is preliminary data.</text>
</comment>
<dbReference type="InterPro" id="IPR023214">
    <property type="entry name" value="HAD_sf"/>
</dbReference>
<dbReference type="AlphaFoldDB" id="A0A4S5BU21"/>
<dbReference type="Gene3D" id="3.40.50.1000">
    <property type="entry name" value="HAD superfamily/HAD-like"/>
    <property type="match status" value="1"/>
</dbReference>
<dbReference type="InterPro" id="IPR050582">
    <property type="entry name" value="HAD-like_SerB"/>
</dbReference>
<organism evidence="4 5">
    <name type="scientific">Lampropedia aestuarii</name>
    <dbReference type="NCBI Taxonomy" id="2562762"/>
    <lineage>
        <taxon>Bacteria</taxon>
        <taxon>Pseudomonadati</taxon>
        <taxon>Pseudomonadota</taxon>
        <taxon>Betaproteobacteria</taxon>
        <taxon>Burkholderiales</taxon>
        <taxon>Comamonadaceae</taxon>
        <taxon>Lampropedia</taxon>
    </lineage>
</organism>
<keyword evidence="2 4" id="KW-0378">Hydrolase</keyword>
<dbReference type="GO" id="GO:0016787">
    <property type="term" value="F:hydrolase activity"/>
    <property type="evidence" value="ECO:0007669"/>
    <property type="project" value="UniProtKB-KW"/>
</dbReference>
<dbReference type="GO" id="GO:0046872">
    <property type="term" value="F:metal ion binding"/>
    <property type="evidence" value="ECO:0007669"/>
    <property type="project" value="UniProtKB-KW"/>
</dbReference>
<evidence type="ECO:0000313" key="4">
    <source>
        <dbReference type="EMBL" id="THJ36397.1"/>
    </source>
</evidence>
<keyword evidence="1" id="KW-0479">Metal-binding</keyword>
<evidence type="ECO:0000256" key="3">
    <source>
        <dbReference type="ARBA" id="ARBA00022842"/>
    </source>
</evidence>
<dbReference type="Pfam" id="PF12710">
    <property type="entry name" value="HAD"/>
    <property type="match status" value="1"/>
</dbReference>
<evidence type="ECO:0000313" key="5">
    <source>
        <dbReference type="Proteomes" id="UP000306236"/>
    </source>
</evidence>
<dbReference type="PANTHER" id="PTHR43344:SF13">
    <property type="entry name" value="PHOSPHATASE RV3661-RELATED"/>
    <property type="match status" value="1"/>
</dbReference>
<dbReference type="RefSeq" id="WP_136404656.1">
    <property type="nucleotide sequence ID" value="NZ_SSWX01000001.1"/>
</dbReference>
<dbReference type="PANTHER" id="PTHR43344">
    <property type="entry name" value="PHOSPHOSERINE PHOSPHATASE"/>
    <property type="match status" value="1"/>
</dbReference>
<dbReference type="Gene3D" id="1.20.1440.100">
    <property type="entry name" value="SG protein - dephosphorylation function"/>
    <property type="match status" value="1"/>
</dbReference>
<dbReference type="EMBL" id="SSWX01000001">
    <property type="protein sequence ID" value="THJ36397.1"/>
    <property type="molecule type" value="Genomic_DNA"/>
</dbReference>
<accession>A0A4S5BU21</accession>
<dbReference type="OrthoDB" id="9784466at2"/>
<keyword evidence="3" id="KW-0460">Magnesium</keyword>
<sequence>MPSLFSRPLALFDLDHTLLNGDGDDLWCRFLLRHGLLQRDVQARNEQLGADYRAGLVSAHDFSAFYASLLAGRSPAQWRHWLQLFLVQEIRPRLPTAAYALVAAHRAAGHTVVLTTASNRVIAEPSAAELGFHHCIATELALEGGVFTGQVQGTPNMREGKCLRMHAWLIEQGLPPQTLASAYFYSDSINDLPLLSQVGEPIAVNPDPQLHQHARANGWHVLDVLGIGL</sequence>
<gene>
    <name evidence="4" type="ORF">E8K88_00360</name>
</gene>
<evidence type="ECO:0000256" key="1">
    <source>
        <dbReference type="ARBA" id="ARBA00022723"/>
    </source>
</evidence>
<reference evidence="4 5" key="1">
    <citation type="submission" date="2019-04" db="EMBL/GenBank/DDBJ databases">
        <title>Lampropedia sp YIM MLB12 draf genome.</title>
        <authorList>
            <person name="Wang Y.-X."/>
        </authorList>
    </citation>
    <scope>NUCLEOTIDE SEQUENCE [LARGE SCALE GENOMIC DNA]</scope>
    <source>
        <strain evidence="4 5">YIM MLB12</strain>
    </source>
</reference>
<dbReference type="CDD" id="cd02612">
    <property type="entry name" value="HAD_PGPPase"/>
    <property type="match status" value="1"/>
</dbReference>
<keyword evidence="5" id="KW-1185">Reference proteome</keyword>
<dbReference type="SUPFAM" id="SSF56784">
    <property type="entry name" value="HAD-like"/>
    <property type="match status" value="1"/>
</dbReference>
<name>A0A4S5BU21_9BURK</name>
<dbReference type="NCBIfam" id="TIGR01488">
    <property type="entry name" value="HAD-SF-IB"/>
    <property type="match status" value="1"/>
</dbReference>
<proteinExistence type="predicted"/>
<dbReference type="InterPro" id="IPR036412">
    <property type="entry name" value="HAD-like_sf"/>
</dbReference>